<comment type="caution">
    <text evidence="2">The sequence shown here is derived from an EMBL/GenBank/DDBJ whole genome shotgun (WGS) entry which is preliminary data.</text>
</comment>
<evidence type="ECO:0000256" key="1">
    <source>
        <dbReference type="SAM" id="Phobius"/>
    </source>
</evidence>
<reference evidence="2 3" key="1">
    <citation type="submission" date="2017-07" db="EMBL/GenBank/DDBJ databases">
        <title>Isolation and whole genome analysis of endospore-forming bacteria from heroin.</title>
        <authorList>
            <person name="Kalinowski J."/>
            <person name="Ahrens B."/>
            <person name="Al-Dilaimi A."/>
            <person name="Winkler A."/>
            <person name="Wibberg D."/>
            <person name="Schleenbecker U."/>
            <person name="Ruckert C."/>
            <person name="Wolfel R."/>
            <person name="Grass G."/>
        </authorList>
    </citation>
    <scope>NUCLEOTIDE SEQUENCE [LARGE SCALE GENOMIC DNA]</scope>
    <source>
        <strain evidence="2 3">7537-G1</strain>
    </source>
</reference>
<name>A0A268EDF0_9BACL</name>
<keyword evidence="1" id="KW-1133">Transmembrane helix</keyword>
<dbReference type="EMBL" id="NPBY01000146">
    <property type="protein sequence ID" value="PAD71144.1"/>
    <property type="molecule type" value="Genomic_DNA"/>
</dbReference>
<feature type="transmembrane region" description="Helical" evidence="1">
    <location>
        <begin position="30"/>
        <end position="51"/>
    </location>
</feature>
<gene>
    <name evidence="2" type="ORF">CHH67_25760</name>
</gene>
<sequence>MQLYRRIAMLLVMYAASGFLLFVASDHAPYLLPVIWISALLLLLCGIAYIGHHYFYRARKKRG</sequence>
<dbReference type="OrthoDB" id="2642044at2"/>
<keyword evidence="1" id="KW-0812">Transmembrane</keyword>
<proteinExistence type="predicted"/>
<organism evidence="2 3">
    <name type="scientific">Paenibacillus campinasensis</name>
    <dbReference type="NCBI Taxonomy" id="66347"/>
    <lineage>
        <taxon>Bacteria</taxon>
        <taxon>Bacillati</taxon>
        <taxon>Bacillota</taxon>
        <taxon>Bacilli</taxon>
        <taxon>Bacillales</taxon>
        <taxon>Paenibacillaceae</taxon>
        <taxon>Paenibacillus</taxon>
    </lineage>
</organism>
<evidence type="ECO:0000313" key="3">
    <source>
        <dbReference type="Proteomes" id="UP000215596"/>
    </source>
</evidence>
<dbReference type="Proteomes" id="UP000215596">
    <property type="component" value="Unassembled WGS sequence"/>
</dbReference>
<keyword evidence="1" id="KW-0472">Membrane</keyword>
<protein>
    <submittedName>
        <fullName evidence="2">Uncharacterized protein</fullName>
    </submittedName>
</protein>
<evidence type="ECO:0000313" key="2">
    <source>
        <dbReference type="EMBL" id="PAD71144.1"/>
    </source>
</evidence>
<dbReference type="AlphaFoldDB" id="A0A268EDF0"/>
<feature type="transmembrane region" description="Helical" evidence="1">
    <location>
        <begin position="7"/>
        <end position="24"/>
    </location>
</feature>
<accession>A0A268EDF0</accession>